<protein>
    <submittedName>
        <fullName evidence="1">Uncharacterized protein</fullName>
    </submittedName>
</protein>
<evidence type="ECO:0000313" key="2">
    <source>
        <dbReference type="Proteomes" id="UP000289775"/>
    </source>
</evidence>
<evidence type="ECO:0000313" key="1">
    <source>
        <dbReference type="EMBL" id="RYJ43180.1"/>
    </source>
</evidence>
<reference evidence="1 2" key="1">
    <citation type="submission" date="2014-12" db="EMBL/GenBank/DDBJ databases">
        <title>Genome sequence of Flavobacterium beibuense RSKm HC5.</title>
        <authorList>
            <person name="Kim J.F."/>
            <person name="Song J.Y."/>
            <person name="Kwak M.-J."/>
            <person name="Lee S.-W."/>
        </authorList>
    </citation>
    <scope>NUCLEOTIDE SEQUENCE [LARGE SCALE GENOMIC DNA]</scope>
    <source>
        <strain evidence="1 2">RSKm HC5</strain>
    </source>
</reference>
<proteinExistence type="predicted"/>
<gene>
    <name evidence="1" type="ORF">NU09_1518</name>
</gene>
<accession>A0A444WBI3</accession>
<dbReference type="AlphaFoldDB" id="A0A444WBI3"/>
<comment type="caution">
    <text evidence="1">The sequence shown here is derived from an EMBL/GenBank/DDBJ whole genome shotgun (WGS) entry which is preliminary data.</text>
</comment>
<organism evidence="1 2">
    <name type="scientific">Flavobacterium beibuense</name>
    <dbReference type="NCBI Taxonomy" id="657326"/>
    <lineage>
        <taxon>Bacteria</taxon>
        <taxon>Pseudomonadati</taxon>
        <taxon>Bacteroidota</taxon>
        <taxon>Flavobacteriia</taxon>
        <taxon>Flavobacteriales</taxon>
        <taxon>Flavobacteriaceae</taxon>
        <taxon>Flavobacterium</taxon>
    </lineage>
</organism>
<sequence length="43" mass="5030">MLLISNKAVWYKTQTALVIIHVKLPDFKNRGFYAKTVFLSFIN</sequence>
<keyword evidence="2" id="KW-1185">Reference proteome</keyword>
<dbReference type="Proteomes" id="UP000289775">
    <property type="component" value="Unassembled WGS sequence"/>
</dbReference>
<dbReference type="EMBL" id="JUIW01000005">
    <property type="protein sequence ID" value="RYJ43180.1"/>
    <property type="molecule type" value="Genomic_DNA"/>
</dbReference>
<name>A0A444WBI3_9FLAO</name>